<feature type="non-terminal residue" evidence="2">
    <location>
        <position position="1"/>
    </location>
</feature>
<proteinExistence type="predicted"/>
<dbReference type="EMBL" id="UINC01186045">
    <property type="protein sequence ID" value="SVD98070.1"/>
    <property type="molecule type" value="Genomic_DNA"/>
</dbReference>
<dbReference type="AlphaFoldDB" id="A0A382ZRY5"/>
<organism evidence="2">
    <name type="scientific">marine metagenome</name>
    <dbReference type="NCBI Taxonomy" id="408172"/>
    <lineage>
        <taxon>unclassified sequences</taxon>
        <taxon>metagenomes</taxon>
        <taxon>ecological metagenomes</taxon>
    </lineage>
</organism>
<feature type="compositionally biased region" description="Polar residues" evidence="1">
    <location>
        <begin position="23"/>
        <end position="38"/>
    </location>
</feature>
<accession>A0A382ZRY5</accession>
<evidence type="ECO:0000256" key="1">
    <source>
        <dbReference type="SAM" id="MobiDB-lite"/>
    </source>
</evidence>
<evidence type="ECO:0000313" key="2">
    <source>
        <dbReference type="EMBL" id="SVD98070.1"/>
    </source>
</evidence>
<reference evidence="2" key="1">
    <citation type="submission" date="2018-05" db="EMBL/GenBank/DDBJ databases">
        <authorList>
            <person name="Lanie J.A."/>
            <person name="Ng W.-L."/>
            <person name="Kazmierczak K.M."/>
            <person name="Andrzejewski T.M."/>
            <person name="Davidsen T.M."/>
            <person name="Wayne K.J."/>
            <person name="Tettelin H."/>
            <person name="Glass J.I."/>
            <person name="Rusch D."/>
            <person name="Podicherti R."/>
            <person name="Tsui H.-C.T."/>
            <person name="Winkler M.E."/>
        </authorList>
    </citation>
    <scope>NUCLEOTIDE SEQUENCE</scope>
</reference>
<sequence length="38" mass="4071">FVEVYKTEGADSGGGQIECEWRTQPTGSNNKNPGTLEA</sequence>
<protein>
    <submittedName>
        <fullName evidence="2">Uncharacterized protein</fullName>
    </submittedName>
</protein>
<feature type="region of interest" description="Disordered" evidence="1">
    <location>
        <begin position="1"/>
        <end position="38"/>
    </location>
</feature>
<name>A0A382ZRY5_9ZZZZ</name>
<gene>
    <name evidence="2" type="ORF">METZ01_LOCUS450924</name>
</gene>